<dbReference type="GO" id="GO:0003677">
    <property type="term" value="F:DNA binding"/>
    <property type="evidence" value="ECO:0007669"/>
    <property type="project" value="UniProtKB-UniRule"/>
</dbReference>
<dbReference type="EMBL" id="JAAVUN010000009">
    <property type="protein sequence ID" value="NKE09511.1"/>
    <property type="molecule type" value="Genomic_DNA"/>
</dbReference>
<proteinExistence type="inferred from homology"/>
<dbReference type="InterPro" id="IPR037033">
    <property type="entry name" value="DNA-dir_RNAP_su2_hyb_sf"/>
</dbReference>
<dbReference type="Gene3D" id="2.40.50.150">
    <property type="match status" value="1"/>
</dbReference>
<dbReference type="FunFam" id="3.90.1800.10:FF:000001">
    <property type="entry name" value="DNA-directed RNA polymerase subunit beta"/>
    <property type="match status" value="1"/>
</dbReference>
<keyword evidence="1 6" id="KW-0240">DNA-directed RNA polymerase</keyword>
<dbReference type="InterPro" id="IPR015712">
    <property type="entry name" value="DNA-dir_RNA_pol_su2"/>
</dbReference>
<dbReference type="PROSITE" id="PS01166">
    <property type="entry name" value="RNA_POL_BETA"/>
    <property type="match status" value="1"/>
</dbReference>
<dbReference type="InterPro" id="IPR042107">
    <property type="entry name" value="DNA-dir_RNA_pol_bsu_ext_1_sf"/>
</dbReference>
<feature type="compositionally biased region" description="Low complexity" evidence="9">
    <location>
        <begin position="1"/>
        <end position="15"/>
    </location>
</feature>
<evidence type="ECO:0000259" key="12">
    <source>
        <dbReference type="Pfam" id="PF04561"/>
    </source>
</evidence>
<accession>A0A846U420</accession>
<dbReference type="EC" id="2.7.7.6" evidence="6 8"/>
<dbReference type="Gene3D" id="3.90.1110.10">
    <property type="entry name" value="RNA polymerase Rpb2, domain 2"/>
    <property type="match status" value="1"/>
</dbReference>
<dbReference type="Proteomes" id="UP000521379">
    <property type="component" value="Unassembled WGS sequence"/>
</dbReference>
<feature type="domain" description="DNA-directed RNA polymerase subunit 2 hybrid-binding" evidence="10">
    <location>
        <begin position="642"/>
        <end position="1054"/>
    </location>
</feature>
<dbReference type="InterPro" id="IPR007642">
    <property type="entry name" value="RNA_pol_Rpb2_2"/>
</dbReference>
<organism evidence="16 17">
    <name type="scientific">Kocuria subflava</name>
    <dbReference type="NCBI Taxonomy" id="1736139"/>
    <lineage>
        <taxon>Bacteria</taxon>
        <taxon>Bacillati</taxon>
        <taxon>Actinomycetota</taxon>
        <taxon>Actinomycetes</taxon>
        <taxon>Micrococcales</taxon>
        <taxon>Micrococcaceae</taxon>
        <taxon>Kocuria</taxon>
    </lineage>
</organism>
<keyword evidence="4 6" id="KW-0804">Transcription</keyword>
<dbReference type="CDD" id="cd00653">
    <property type="entry name" value="RNA_pol_B_RPB2"/>
    <property type="match status" value="1"/>
</dbReference>
<evidence type="ECO:0000256" key="1">
    <source>
        <dbReference type="ARBA" id="ARBA00022478"/>
    </source>
</evidence>
<dbReference type="InterPro" id="IPR014724">
    <property type="entry name" value="RNA_pol_RPB2_OB-fold"/>
</dbReference>
<keyword evidence="2 6" id="KW-0808">Transferase</keyword>
<dbReference type="GO" id="GO:0006351">
    <property type="term" value="P:DNA-templated transcription"/>
    <property type="evidence" value="ECO:0007669"/>
    <property type="project" value="UniProtKB-UniRule"/>
</dbReference>
<dbReference type="Gene3D" id="3.90.1100.10">
    <property type="match status" value="1"/>
</dbReference>
<dbReference type="Pfam" id="PF04565">
    <property type="entry name" value="RNA_pol_Rpb2_3"/>
    <property type="match status" value="1"/>
</dbReference>
<dbReference type="InterPro" id="IPR007120">
    <property type="entry name" value="DNA-dir_RNAP_su2_dom"/>
</dbReference>
<evidence type="ECO:0000259" key="10">
    <source>
        <dbReference type="Pfam" id="PF00562"/>
    </source>
</evidence>
<evidence type="ECO:0000256" key="5">
    <source>
        <dbReference type="ARBA" id="ARBA00048552"/>
    </source>
</evidence>
<dbReference type="Gene3D" id="2.40.50.100">
    <property type="match status" value="1"/>
</dbReference>
<evidence type="ECO:0000256" key="9">
    <source>
        <dbReference type="SAM" id="MobiDB-lite"/>
    </source>
</evidence>
<dbReference type="NCBIfam" id="TIGR02013">
    <property type="entry name" value="rpoB"/>
    <property type="match status" value="1"/>
</dbReference>
<dbReference type="InterPro" id="IPR037034">
    <property type="entry name" value="RNA_pol_Rpb2_2_sf"/>
</dbReference>
<dbReference type="SUPFAM" id="SSF64484">
    <property type="entry name" value="beta and beta-prime subunits of DNA dependent RNA-polymerase"/>
    <property type="match status" value="1"/>
</dbReference>
<comment type="subunit">
    <text evidence="6 8">The RNAP catalytic core consists of 2 alpha, 1 beta, 1 beta' and 1 omega subunit. When a sigma factor is associated with the core the holoenzyme is formed, which can initiate transcription.</text>
</comment>
<comment type="caution">
    <text evidence="16">The sequence shown here is derived from an EMBL/GenBank/DDBJ whole genome shotgun (WGS) entry which is preliminary data.</text>
</comment>
<sequence length="1168" mass="128856">MVASSTDSSVTASTTGNNTPRRVSFAKIHEPLEVPNLLALQTDSFDRLVGNEKWQERLRQAQDAGQTGVPTTSGLSDIFEEISPIEDFQGTMSLSFTEPEFYDPKYTVEECKDRDATYSAPLYVKAEFMNNTTGEIKQQTVFMGDFPLMTDKGTFVINGTERVVVSQLVRSPGAYFEKGQDRNSDKDIFSAKIIPSRGAWFELEIDKRDQVGVRLDRKRKQSVTVLLKALGWTESKILEEFGEFDSIRATLEKDTTETREDALLDIYRKLRPGEPPTVDAAQQLLDNMYFNPKRYDLAKVGRYKINRKLGIDKGFDDPDASVLSIEDIVAMIRYLVTLHAGGDSIQGVRDGEAREIRIDVDDIDHFGNRRIRAVGELIENQIRTGLSRMERVVRERMTTQDVEAITPQTLINIRPVVAAIKEFFGTSQLSQFMDQNNPLAGLTHKRRLSALGPGGLSRDRAGMEVRDVHPSHYGRMCPIETPEGSNIGLIGSLATYARINPFGFIETPYRRVIDGVVTDDVVYLTADDERGVVIAQANAPLTDDLRFAEDAVLARAADGSGEAVLVEPGDVEFMDVSPRQMVSVATALIPYLEHDDANRALMGANMQRQAVPLLVTEAPLVGTGMERFAAMDAGDSVLAVKPGVVTEVAADHVTVANDDGTTKDYVVGKFVRSNPGNTYNQRVIVSEGDRVENRTVIADGPSTDHGELALGKNLLVAYMSWEGLNYEDAIILSQRMVSDDVLTSIHIEEHEIDARDTKLGAEEITRDIPNVSEEVLSALDERGIIHIGAEVQAGDILVGKVTPKGETELTPEERLLRAIFGEKSREVRDTSLKVPHGESGTVIGVRVFDRDDDGDDLPAGVNQVVRVYVAQKRKITDGDKLAGRHGNKGVISKILPVEDMPFLADGTPVDVILNPLGVPGRMNLGQVLEVHTGWLAKQGWEIEGNPEWLDRLTNFPKSTGQVNVATPVFDGAREDEIFDLLDHSNTTRDGDRLINHTGKAQLFDGRSGEPFPDPISVGYQYILKLHHLVDDKIHARSTGPYSMITQQPLGGKAQFGGQRFGEMEVWALEAYGAAYTLQEILTVKSDDVHGRVKVYEAIVKGENIPEPGVPESFKVLIKEMKSLCLNVEVLSADGQTIEMRDADDEVFRAAEELGIDLSHSEPSSVEEV</sequence>
<dbReference type="InterPro" id="IPR007641">
    <property type="entry name" value="RNA_pol_Rpb2_7"/>
</dbReference>
<keyword evidence="17" id="KW-1185">Reference proteome</keyword>
<dbReference type="Pfam" id="PF04560">
    <property type="entry name" value="RNA_pol_Rpb2_7"/>
    <property type="match status" value="1"/>
</dbReference>
<evidence type="ECO:0000256" key="6">
    <source>
        <dbReference type="HAMAP-Rule" id="MF_01321"/>
    </source>
</evidence>
<dbReference type="Gene3D" id="2.30.150.10">
    <property type="entry name" value="DNA-directed RNA polymerase, beta subunit, external 1 domain"/>
    <property type="match status" value="1"/>
</dbReference>
<dbReference type="GO" id="GO:0032549">
    <property type="term" value="F:ribonucleoside binding"/>
    <property type="evidence" value="ECO:0007669"/>
    <property type="project" value="InterPro"/>
</dbReference>
<evidence type="ECO:0000256" key="2">
    <source>
        <dbReference type="ARBA" id="ARBA00022679"/>
    </source>
</evidence>
<dbReference type="RefSeq" id="WP_168023474.1">
    <property type="nucleotide sequence ID" value="NZ_JAAVUN010000009.1"/>
</dbReference>
<dbReference type="HAMAP" id="MF_01321">
    <property type="entry name" value="RNApol_bact_RpoB"/>
    <property type="match status" value="1"/>
</dbReference>
<feature type="domain" description="RNA polymerase Rpb2" evidence="12">
    <location>
        <begin position="170"/>
        <end position="372"/>
    </location>
</feature>
<feature type="domain" description="RNA polymerase Rpb2" evidence="11">
    <location>
        <begin position="1056"/>
        <end position="1130"/>
    </location>
</feature>
<dbReference type="InterPro" id="IPR007644">
    <property type="entry name" value="RNA_pol_bsu_protrusion"/>
</dbReference>
<dbReference type="Pfam" id="PF04561">
    <property type="entry name" value="RNA_pol_Rpb2_2"/>
    <property type="match status" value="1"/>
</dbReference>
<feature type="region of interest" description="Disordered" evidence="9">
    <location>
        <begin position="1"/>
        <end position="22"/>
    </location>
</feature>
<evidence type="ECO:0000259" key="15">
    <source>
        <dbReference type="Pfam" id="PF10385"/>
    </source>
</evidence>
<feature type="domain" description="DNA-directed RNA polymerase beta subunit external 1" evidence="15">
    <location>
        <begin position="509"/>
        <end position="577"/>
    </location>
</feature>
<dbReference type="Pfam" id="PF10385">
    <property type="entry name" value="RNA_pol_Rpb2_45"/>
    <property type="match status" value="1"/>
</dbReference>
<dbReference type="InterPro" id="IPR019462">
    <property type="entry name" value="DNA-dir_RNA_pol_bsu_external_1"/>
</dbReference>
<keyword evidence="3 6" id="KW-0548">Nucleotidyltransferase</keyword>
<dbReference type="InterPro" id="IPR010243">
    <property type="entry name" value="RNA_pol_bsu_bac"/>
</dbReference>
<dbReference type="Pfam" id="PF04563">
    <property type="entry name" value="RNA_pol_Rpb2_1"/>
    <property type="match status" value="1"/>
</dbReference>
<protein>
    <recommendedName>
        <fullName evidence="6 8">DNA-directed RNA polymerase subunit beta</fullName>
        <shortName evidence="6">RNAP subunit beta</shortName>
        <ecNumber evidence="6 8">2.7.7.6</ecNumber>
    </recommendedName>
    <alternativeName>
        <fullName evidence="6">RNA polymerase subunit beta</fullName>
    </alternativeName>
    <alternativeName>
        <fullName evidence="6">Transcriptase subunit beta</fullName>
    </alternativeName>
</protein>
<dbReference type="NCBIfam" id="NF001616">
    <property type="entry name" value="PRK00405.1"/>
    <property type="match status" value="1"/>
</dbReference>
<comment type="catalytic activity">
    <reaction evidence="5 6 8">
        <text>RNA(n) + a ribonucleoside 5'-triphosphate = RNA(n+1) + diphosphate</text>
        <dbReference type="Rhea" id="RHEA:21248"/>
        <dbReference type="Rhea" id="RHEA-COMP:14527"/>
        <dbReference type="Rhea" id="RHEA-COMP:17342"/>
        <dbReference type="ChEBI" id="CHEBI:33019"/>
        <dbReference type="ChEBI" id="CHEBI:61557"/>
        <dbReference type="ChEBI" id="CHEBI:140395"/>
        <dbReference type="EC" id="2.7.7.6"/>
    </reaction>
</comment>
<dbReference type="InterPro" id="IPR007121">
    <property type="entry name" value="RNA_pol_bsu_CS"/>
</dbReference>
<evidence type="ECO:0000256" key="7">
    <source>
        <dbReference type="RuleBase" id="RU000434"/>
    </source>
</evidence>
<dbReference type="PANTHER" id="PTHR20856">
    <property type="entry name" value="DNA-DIRECTED RNA POLYMERASE I SUBUNIT 2"/>
    <property type="match status" value="1"/>
</dbReference>
<evidence type="ECO:0000256" key="8">
    <source>
        <dbReference type="RuleBase" id="RU363031"/>
    </source>
</evidence>
<evidence type="ECO:0000313" key="16">
    <source>
        <dbReference type="EMBL" id="NKE09511.1"/>
    </source>
</evidence>
<evidence type="ECO:0000256" key="3">
    <source>
        <dbReference type="ARBA" id="ARBA00022695"/>
    </source>
</evidence>
<dbReference type="Gene3D" id="2.40.270.10">
    <property type="entry name" value="DNA-directed RNA polymerase, subunit 2, domain 6"/>
    <property type="match status" value="1"/>
</dbReference>
<feature type="domain" description="RNA polymerase beta subunit protrusion" evidence="13">
    <location>
        <begin position="37"/>
        <end position="416"/>
    </location>
</feature>
<dbReference type="AlphaFoldDB" id="A0A846U420"/>
<dbReference type="Pfam" id="PF00562">
    <property type="entry name" value="RNA_pol_Rpb2_6"/>
    <property type="match status" value="1"/>
</dbReference>
<comment type="function">
    <text evidence="6 8">DNA-dependent RNA polymerase catalyzes the transcription of DNA into RNA using the four ribonucleoside triphosphates as substrates.</text>
</comment>
<name>A0A846U420_9MICC</name>
<evidence type="ECO:0000259" key="11">
    <source>
        <dbReference type="Pfam" id="PF04560"/>
    </source>
</evidence>
<comment type="similarity">
    <text evidence="6 7">Belongs to the RNA polymerase beta chain family.</text>
</comment>
<dbReference type="Gene3D" id="3.90.1800.10">
    <property type="entry name" value="RNA polymerase alpha subunit dimerisation domain"/>
    <property type="match status" value="1"/>
</dbReference>
<feature type="domain" description="RNA polymerase Rpb2" evidence="14">
    <location>
        <begin position="431"/>
        <end position="499"/>
    </location>
</feature>
<evidence type="ECO:0000259" key="14">
    <source>
        <dbReference type="Pfam" id="PF04565"/>
    </source>
</evidence>
<reference evidence="16 17" key="1">
    <citation type="submission" date="2020-02" db="EMBL/GenBank/DDBJ databases">
        <authorList>
            <person name="Sun Q."/>
        </authorList>
    </citation>
    <scope>NUCLEOTIDE SEQUENCE [LARGE SCALE GENOMIC DNA]</scope>
    <source>
        <strain evidence="16 17">YIM 13062</strain>
    </source>
</reference>
<evidence type="ECO:0000259" key="13">
    <source>
        <dbReference type="Pfam" id="PF04563"/>
    </source>
</evidence>
<dbReference type="GO" id="GO:0000428">
    <property type="term" value="C:DNA-directed RNA polymerase complex"/>
    <property type="evidence" value="ECO:0007669"/>
    <property type="project" value="UniProtKB-KW"/>
</dbReference>
<evidence type="ECO:0000313" key="17">
    <source>
        <dbReference type="Proteomes" id="UP000521379"/>
    </source>
</evidence>
<gene>
    <name evidence="6 16" type="primary">rpoB</name>
    <name evidence="16" type="ORF">GTW58_06070</name>
</gene>
<dbReference type="GO" id="GO:0003899">
    <property type="term" value="F:DNA-directed RNA polymerase activity"/>
    <property type="evidence" value="ECO:0007669"/>
    <property type="project" value="UniProtKB-UniRule"/>
</dbReference>
<dbReference type="InterPro" id="IPR007645">
    <property type="entry name" value="RNA_pol_Rpb2_3"/>
</dbReference>
<evidence type="ECO:0000256" key="4">
    <source>
        <dbReference type="ARBA" id="ARBA00023163"/>
    </source>
</evidence>